<feature type="domain" description="YaiO beta-barrel" evidence="3">
    <location>
        <begin position="144"/>
        <end position="315"/>
    </location>
</feature>
<dbReference type="NCBIfam" id="TIGR04390">
    <property type="entry name" value="OMP_YaiO_dom"/>
    <property type="match status" value="1"/>
</dbReference>
<accession>A0ABV1RYM4</accession>
<evidence type="ECO:0000313" key="4">
    <source>
        <dbReference type="EMBL" id="MER2999493.1"/>
    </source>
</evidence>
<protein>
    <submittedName>
        <fullName evidence="4">YaiO family outer membrane beta-barrel protein</fullName>
    </submittedName>
</protein>
<keyword evidence="2" id="KW-0802">TPR repeat</keyword>
<dbReference type="PANTHER" id="PTHR44943:SF8">
    <property type="entry name" value="TPR REPEAT-CONTAINING PROTEIN MJ0263"/>
    <property type="match status" value="1"/>
</dbReference>
<keyword evidence="1" id="KW-0677">Repeat</keyword>
<evidence type="ECO:0000313" key="5">
    <source>
        <dbReference type="Proteomes" id="UP001476807"/>
    </source>
</evidence>
<comment type="caution">
    <text evidence="4">The sequence shown here is derived from an EMBL/GenBank/DDBJ whole genome shotgun (WGS) entry which is preliminary data.</text>
</comment>
<dbReference type="InterPro" id="IPR019734">
    <property type="entry name" value="TPR_rpt"/>
</dbReference>
<dbReference type="Proteomes" id="UP001476807">
    <property type="component" value="Unassembled WGS sequence"/>
</dbReference>
<organism evidence="4 5">
    <name type="scientific">Pontibacter populi</name>
    <dbReference type="NCBI Taxonomy" id="890055"/>
    <lineage>
        <taxon>Bacteria</taxon>
        <taxon>Pseudomonadati</taxon>
        <taxon>Bacteroidota</taxon>
        <taxon>Cytophagia</taxon>
        <taxon>Cytophagales</taxon>
        <taxon>Hymenobacteraceae</taxon>
        <taxon>Pontibacter</taxon>
    </lineage>
</organism>
<dbReference type="PANTHER" id="PTHR44943">
    <property type="entry name" value="CELLULOSE SYNTHASE OPERON PROTEIN C"/>
    <property type="match status" value="1"/>
</dbReference>
<proteinExistence type="predicted"/>
<sequence length="377" mass="42667">MAFEQKDYKTAIQLCKQILQNNPGDTDAKIFLGRLYYWNGSPDSSIVILNQVYSQHPANTDAALALADVLYFEKDYDQALTFTNEGLNYNPQSRELQTRKATILAALGNYKQAYLLTDSLLRSEPGNSQLQALRAQLKEYSYNSRVEVNYDYTYFDKQFNDAWHLAGISYGRQTKFGPITGRVNYANRFAANGVQFEAEAYPKISQTFYTYANIGYSNDLPVFPTLRAGFSLYANLPKAWEAEGGIRYLNFNNDVWAYTIATGKYIGNFWLNGRVYLTQGNDNLANAYSLTTRYYLKGADNYASVILGWGISPDDRAQAVRLNTASKLNAFKAGAGYRFTVAARHVIGINGTYENVEYLPDTRGNQLNVSTLYQFRF</sequence>
<reference evidence="4 5" key="1">
    <citation type="submission" date="2024-06" db="EMBL/GenBank/DDBJ databases">
        <title>Pontibacter populi HYL7-15.</title>
        <authorList>
            <person name="Kim M.K."/>
        </authorList>
    </citation>
    <scope>NUCLEOTIDE SEQUENCE [LARGE SCALE GENOMIC DNA]</scope>
    <source>
        <strain evidence="4 5">HYL7-15</strain>
    </source>
</reference>
<evidence type="ECO:0000256" key="2">
    <source>
        <dbReference type="ARBA" id="ARBA00022803"/>
    </source>
</evidence>
<dbReference type="SMART" id="SM00028">
    <property type="entry name" value="TPR"/>
    <property type="match status" value="3"/>
</dbReference>
<dbReference type="InterPro" id="IPR011990">
    <property type="entry name" value="TPR-like_helical_dom_sf"/>
</dbReference>
<dbReference type="Pfam" id="PF19413">
    <property type="entry name" value="YaiO"/>
    <property type="match status" value="1"/>
</dbReference>
<dbReference type="Gene3D" id="1.25.40.10">
    <property type="entry name" value="Tetratricopeptide repeat domain"/>
    <property type="match status" value="1"/>
</dbReference>
<name>A0ABV1RYM4_9BACT</name>
<dbReference type="SUPFAM" id="SSF48452">
    <property type="entry name" value="TPR-like"/>
    <property type="match status" value="1"/>
</dbReference>
<dbReference type="EMBL" id="JBEOKT010000025">
    <property type="protein sequence ID" value="MER2999493.1"/>
    <property type="molecule type" value="Genomic_DNA"/>
</dbReference>
<keyword evidence="5" id="KW-1185">Reference proteome</keyword>
<dbReference type="InterPro" id="IPR030887">
    <property type="entry name" value="Beta-barrel_YaiO"/>
</dbReference>
<evidence type="ECO:0000256" key="1">
    <source>
        <dbReference type="ARBA" id="ARBA00022737"/>
    </source>
</evidence>
<dbReference type="Pfam" id="PF14559">
    <property type="entry name" value="TPR_19"/>
    <property type="match status" value="2"/>
</dbReference>
<gene>
    <name evidence="4" type="ORF">ABS362_18220</name>
</gene>
<dbReference type="InterPro" id="IPR051685">
    <property type="entry name" value="Ycf3/AcsC/BcsC/TPR_MFPF"/>
</dbReference>
<evidence type="ECO:0000259" key="3">
    <source>
        <dbReference type="Pfam" id="PF19413"/>
    </source>
</evidence>
<dbReference type="RefSeq" id="WP_350414322.1">
    <property type="nucleotide sequence ID" value="NZ_JBEOKT010000025.1"/>
</dbReference>